<comment type="caution">
    <text evidence="10">The sequence shown here is derived from an EMBL/GenBank/DDBJ whole genome shotgun (WGS) entry which is preliminary data.</text>
</comment>
<feature type="transmembrane region" description="Helical" evidence="9">
    <location>
        <begin position="101"/>
        <end position="120"/>
    </location>
</feature>
<gene>
    <name evidence="10" type="ORF">GCM10010191_25970</name>
</gene>
<dbReference type="EMBL" id="BAAARW010000011">
    <property type="protein sequence ID" value="GAA2414738.1"/>
    <property type="molecule type" value="Genomic_DNA"/>
</dbReference>
<dbReference type="InterPro" id="IPR051050">
    <property type="entry name" value="Lipid_II_flippase_MurJ/MviN"/>
</dbReference>
<feature type="transmembrane region" description="Helical" evidence="9">
    <location>
        <begin position="365"/>
        <end position="384"/>
    </location>
</feature>
<dbReference type="Proteomes" id="UP001501231">
    <property type="component" value="Unassembled WGS sequence"/>
</dbReference>
<keyword evidence="5" id="KW-0573">Peptidoglycan synthesis</keyword>
<organism evidence="10 11">
    <name type="scientific">Actinomadura vinacea</name>
    <dbReference type="NCBI Taxonomy" id="115336"/>
    <lineage>
        <taxon>Bacteria</taxon>
        <taxon>Bacillati</taxon>
        <taxon>Actinomycetota</taxon>
        <taxon>Actinomycetes</taxon>
        <taxon>Streptosporangiales</taxon>
        <taxon>Thermomonosporaceae</taxon>
        <taxon>Actinomadura</taxon>
    </lineage>
</organism>
<feature type="transmembrane region" description="Helical" evidence="9">
    <location>
        <begin position="314"/>
        <end position="334"/>
    </location>
</feature>
<feature type="transmembrane region" description="Helical" evidence="9">
    <location>
        <begin position="126"/>
        <end position="148"/>
    </location>
</feature>
<name>A0ABN3IX46_9ACTN</name>
<keyword evidence="2" id="KW-1003">Cell membrane</keyword>
<feature type="region of interest" description="Disordered" evidence="8">
    <location>
        <begin position="37"/>
        <end position="68"/>
    </location>
</feature>
<keyword evidence="11" id="KW-1185">Reference proteome</keyword>
<keyword evidence="4" id="KW-0133">Cell shape</keyword>
<accession>A0ABN3IX46</accession>
<evidence type="ECO:0008006" key="12">
    <source>
        <dbReference type="Google" id="ProtNLM"/>
    </source>
</evidence>
<dbReference type="PANTHER" id="PTHR47019:SF1">
    <property type="entry name" value="LIPID II FLIPPASE MURJ"/>
    <property type="match status" value="1"/>
</dbReference>
<feature type="transmembrane region" description="Helical" evidence="9">
    <location>
        <begin position="506"/>
        <end position="528"/>
    </location>
</feature>
<comment type="subcellular location">
    <subcellularLocation>
        <location evidence="1">Cell membrane</location>
        <topology evidence="1">Multi-pass membrane protein</topology>
    </subcellularLocation>
</comment>
<evidence type="ECO:0000256" key="5">
    <source>
        <dbReference type="ARBA" id="ARBA00022984"/>
    </source>
</evidence>
<proteinExistence type="predicted"/>
<keyword evidence="6 9" id="KW-1133">Transmembrane helix</keyword>
<dbReference type="PANTHER" id="PTHR47019">
    <property type="entry name" value="LIPID II FLIPPASE MURJ"/>
    <property type="match status" value="1"/>
</dbReference>
<reference evidence="10 11" key="1">
    <citation type="journal article" date="2019" name="Int. J. Syst. Evol. Microbiol.">
        <title>The Global Catalogue of Microorganisms (GCM) 10K type strain sequencing project: providing services to taxonomists for standard genome sequencing and annotation.</title>
        <authorList>
            <consortium name="The Broad Institute Genomics Platform"/>
            <consortium name="The Broad Institute Genome Sequencing Center for Infectious Disease"/>
            <person name="Wu L."/>
            <person name="Ma J."/>
        </authorList>
    </citation>
    <scope>NUCLEOTIDE SEQUENCE [LARGE SCALE GENOMIC DNA]</scope>
    <source>
        <strain evidence="10 11">JCM 3325</strain>
    </source>
</reference>
<feature type="transmembrane region" description="Helical" evidence="9">
    <location>
        <begin position="208"/>
        <end position="228"/>
    </location>
</feature>
<evidence type="ECO:0000256" key="1">
    <source>
        <dbReference type="ARBA" id="ARBA00004651"/>
    </source>
</evidence>
<evidence type="ECO:0000256" key="4">
    <source>
        <dbReference type="ARBA" id="ARBA00022960"/>
    </source>
</evidence>
<evidence type="ECO:0000256" key="2">
    <source>
        <dbReference type="ARBA" id="ARBA00022475"/>
    </source>
</evidence>
<keyword evidence="7 9" id="KW-0472">Membrane</keyword>
<dbReference type="NCBIfam" id="TIGR01695">
    <property type="entry name" value="murJ_mviN"/>
    <property type="match status" value="1"/>
</dbReference>
<evidence type="ECO:0000256" key="8">
    <source>
        <dbReference type="SAM" id="MobiDB-lite"/>
    </source>
</evidence>
<dbReference type="InterPro" id="IPR004268">
    <property type="entry name" value="MurJ"/>
</dbReference>
<dbReference type="Pfam" id="PF03023">
    <property type="entry name" value="MurJ"/>
    <property type="match status" value="1"/>
</dbReference>
<feature type="transmembrane region" description="Helical" evidence="9">
    <location>
        <begin position="240"/>
        <end position="259"/>
    </location>
</feature>
<feature type="transmembrane region" description="Helical" evidence="9">
    <location>
        <begin position="577"/>
        <end position="597"/>
    </location>
</feature>
<feature type="transmembrane region" description="Helical" evidence="9">
    <location>
        <begin position="168"/>
        <end position="188"/>
    </location>
</feature>
<dbReference type="PRINTS" id="PR01806">
    <property type="entry name" value="VIRFACTRMVIN"/>
</dbReference>
<feature type="transmembrane region" description="Helical" evidence="9">
    <location>
        <begin position="445"/>
        <end position="466"/>
    </location>
</feature>
<feature type="transmembrane region" description="Helical" evidence="9">
    <location>
        <begin position="540"/>
        <end position="565"/>
    </location>
</feature>
<evidence type="ECO:0000256" key="6">
    <source>
        <dbReference type="ARBA" id="ARBA00022989"/>
    </source>
</evidence>
<evidence type="ECO:0000313" key="11">
    <source>
        <dbReference type="Proteomes" id="UP001501231"/>
    </source>
</evidence>
<evidence type="ECO:0000313" key="10">
    <source>
        <dbReference type="EMBL" id="GAA2414738.1"/>
    </source>
</evidence>
<dbReference type="CDD" id="cd13123">
    <property type="entry name" value="MATE_MurJ_like"/>
    <property type="match status" value="1"/>
</dbReference>
<sequence>MNWQPDGEREPWRDAAREEERGAAVMPAVFDAAERYEPPTEPETGLVPLHDPGNVGDPGIADRPGAERDEVRVAARSTRPGVAHSSAVMAVGTVFSRATGFLRTTVLSAALGVGLLGDAYQTADMIPFTVYALLLGGLLSSVFVPFLVRRRKRDADGGAATEHRLFTAAVAGLLVLTVVAVFAADLLVSAYSGYEGRQREIAVLLTRLLLVQILFIGISGVAGTLLNVRERFGAPMWAPIVNNLITIGAGLVFLVVAGSRRSLDTVSDAHLTMLALGSALGTAVQSLLLAWSLWRAGFRWRPRLDLRGSGFGEAARAALWMMVYIVVAQAGLLVSANVATRAGARAAAEQGGPGAGLAAYKFAEVVFQLPYAIIAVSVITALLPRMSAHVADGRRDLLRADFSRGLRLASALLVPLSVAMLVFAIPGAILLFAYGSTAPADARRIGLVLMVFAVMVIPFTLFQLQMRVFYALGDTRTPGLLAIPAGLAQAGTAVALLALLPARHVVFWLPVAYGLFYLVGTAGSTLVLRRRLGGMDGRRIFSTLALLYLAALPGGLFAAGCVWAFGLLPGDRVPGLLAMAVGGVGGGLLYLAAARLLKVAEVGYFLDVARARLPLRRRR</sequence>
<keyword evidence="3 9" id="KW-0812">Transmembrane</keyword>
<evidence type="ECO:0000256" key="9">
    <source>
        <dbReference type="SAM" id="Phobius"/>
    </source>
</evidence>
<evidence type="ECO:0000256" key="7">
    <source>
        <dbReference type="ARBA" id="ARBA00023136"/>
    </source>
</evidence>
<evidence type="ECO:0000256" key="3">
    <source>
        <dbReference type="ARBA" id="ARBA00022692"/>
    </source>
</evidence>
<feature type="transmembrane region" description="Helical" evidence="9">
    <location>
        <begin position="478"/>
        <end position="500"/>
    </location>
</feature>
<feature type="transmembrane region" description="Helical" evidence="9">
    <location>
        <begin position="405"/>
        <end position="433"/>
    </location>
</feature>
<protein>
    <recommendedName>
        <fullName evidence="12">Murein biosynthesis integral membrane protein MurJ</fullName>
    </recommendedName>
</protein>
<feature type="transmembrane region" description="Helical" evidence="9">
    <location>
        <begin position="271"/>
        <end position="294"/>
    </location>
</feature>
<feature type="region of interest" description="Disordered" evidence="8">
    <location>
        <begin position="1"/>
        <end position="22"/>
    </location>
</feature>